<organism evidence="1 2">
    <name type="scientific">Streptomyces spectabilis</name>
    <dbReference type="NCBI Taxonomy" id="68270"/>
    <lineage>
        <taxon>Bacteria</taxon>
        <taxon>Bacillati</taxon>
        <taxon>Actinomycetota</taxon>
        <taxon>Actinomycetes</taxon>
        <taxon>Kitasatosporales</taxon>
        <taxon>Streptomycetaceae</taxon>
        <taxon>Streptomyces</taxon>
    </lineage>
</organism>
<dbReference type="Proteomes" id="UP000316806">
    <property type="component" value="Chromosome"/>
</dbReference>
<evidence type="ECO:0000313" key="1">
    <source>
        <dbReference type="EMBL" id="QDQ12482.1"/>
    </source>
</evidence>
<proteinExistence type="predicted"/>
<protein>
    <submittedName>
        <fullName evidence="1">Uncharacterized protein</fullName>
    </submittedName>
</protein>
<reference evidence="1 2" key="1">
    <citation type="journal article" date="2019" name="J. Ind. Microbiol. Biotechnol.">
        <title>The complete genomic sequence of Streptomyces spectabilis NRRL-2792 and identification of secondary metabolite biosynthetic gene clusters.</title>
        <authorList>
            <person name="Sinha A."/>
            <person name="Phillips-Salemka S."/>
            <person name="Niraula T.A."/>
            <person name="Short K.A."/>
            <person name="Niraula N.P."/>
        </authorList>
    </citation>
    <scope>NUCLEOTIDE SEQUENCE [LARGE SCALE GENOMIC DNA]</scope>
    <source>
        <strain evidence="1 2">NRRL 2792</strain>
    </source>
</reference>
<dbReference type="EMBL" id="CP040916">
    <property type="protein sequence ID" value="QDQ12482.1"/>
    <property type="molecule type" value="Genomic_DNA"/>
</dbReference>
<accession>A0A516RA01</accession>
<dbReference type="AlphaFoldDB" id="A0A516RA01"/>
<dbReference type="RefSeq" id="WP_144319830.1">
    <property type="nucleotide sequence ID" value="NZ_CP040916.1"/>
</dbReference>
<gene>
    <name evidence="1" type="ORF">FH965_19555</name>
</gene>
<name>A0A516RA01_STRST</name>
<evidence type="ECO:0000313" key="2">
    <source>
        <dbReference type="Proteomes" id="UP000316806"/>
    </source>
</evidence>
<sequence length="81" mass="8728">MDLLTDDDVRAILAPHAEQRGAVGRLYDTGTIDQDTTADLGALIIKLCEAARFDEADKVGKVLGYAEQTGEREPVPGWARG</sequence>